<accession>A0A3A4ZFT8</accession>
<feature type="signal peptide" evidence="1">
    <location>
        <begin position="1"/>
        <end position="26"/>
    </location>
</feature>
<sequence length="331" mass="36640">MKKISIMIVVVAAVVAFNLSSKPVMAAKSTCTTIQSGELLNSVGEVITTGYDEWGYNYQAKMFNGTFCGAYRDAPWCQALPYEDISLMMKWNDAWLSNQSCDGDELLDRHYGYSSYIGSGAWLTNHASGTYLSSTDYYWDITGNWMLDFNGGTDNREFRNLVQDSEGNVTGEFWWLNGADWEYGGTLVGTITGDTLQLHYDRFPILYTGDFTGTIGNNEITGGTFTDSNSNNLTWTATGTSTQVFATCTVTDFVKIVAAPADAFLDDTVIGYYGEGMWYTDDTKTTEIGPALWGEFIVIQEISSDPCDEYGVIEYMSPLKKGLGNWASETE</sequence>
<evidence type="ECO:0000313" key="2">
    <source>
        <dbReference type="EMBL" id="RJR27902.1"/>
    </source>
</evidence>
<keyword evidence="1" id="KW-0732">Signal</keyword>
<dbReference type="AlphaFoldDB" id="A0A3A4ZFT8"/>
<evidence type="ECO:0000256" key="1">
    <source>
        <dbReference type="SAM" id="SignalP"/>
    </source>
</evidence>
<proteinExistence type="predicted"/>
<evidence type="ECO:0000313" key="3">
    <source>
        <dbReference type="Proteomes" id="UP000265540"/>
    </source>
</evidence>
<organism evidence="2 3">
    <name type="scientific">candidate division WWE3 bacterium</name>
    <dbReference type="NCBI Taxonomy" id="2053526"/>
    <lineage>
        <taxon>Bacteria</taxon>
        <taxon>Katanobacteria</taxon>
    </lineage>
</organism>
<gene>
    <name evidence="2" type="ORF">C4561_01290</name>
</gene>
<name>A0A3A4ZFT8_UNCKA</name>
<feature type="chain" id="PRO_5017289245" evidence="1">
    <location>
        <begin position="27"/>
        <end position="331"/>
    </location>
</feature>
<dbReference type="Proteomes" id="UP000265540">
    <property type="component" value="Unassembled WGS sequence"/>
</dbReference>
<dbReference type="EMBL" id="QZJF01000006">
    <property type="protein sequence ID" value="RJR27902.1"/>
    <property type="molecule type" value="Genomic_DNA"/>
</dbReference>
<protein>
    <submittedName>
        <fullName evidence="2">Uncharacterized protein</fullName>
    </submittedName>
</protein>
<reference evidence="2 3" key="1">
    <citation type="journal article" date="2017" name="ISME J.">
        <title>Energy and carbon metabolisms in a deep terrestrial subsurface fluid microbial community.</title>
        <authorList>
            <person name="Momper L."/>
            <person name="Jungbluth S.P."/>
            <person name="Lee M.D."/>
            <person name="Amend J.P."/>
        </authorList>
    </citation>
    <scope>NUCLEOTIDE SEQUENCE [LARGE SCALE GENOMIC DNA]</scope>
    <source>
        <strain evidence="2">SURF_46</strain>
    </source>
</reference>
<comment type="caution">
    <text evidence="2">The sequence shown here is derived from an EMBL/GenBank/DDBJ whole genome shotgun (WGS) entry which is preliminary data.</text>
</comment>